<gene>
    <name evidence="2" type="ORF">CLV67_13556</name>
</gene>
<evidence type="ECO:0000256" key="1">
    <source>
        <dbReference type="SAM" id="Phobius"/>
    </source>
</evidence>
<keyword evidence="3" id="KW-1185">Reference proteome</keyword>
<dbReference type="Proteomes" id="UP000239415">
    <property type="component" value="Unassembled WGS sequence"/>
</dbReference>
<dbReference type="AlphaFoldDB" id="A0A2T0JQ94"/>
<evidence type="ECO:0008006" key="4">
    <source>
        <dbReference type="Google" id="ProtNLM"/>
    </source>
</evidence>
<name>A0A2T0JQ94_9ACTN</name>
<dbReference type="RefSeq" id="WP_146169597.1">
    <property type="nucleotide sequence ID" value="NZ_BOMO01000168.1"/>
</dbReference>
<feature type="transmembrane region" description="Helical" evidence="1">
    <location>
        <begin position="149"/>
        <end position="174"/>
    </location>
</feature>
<feature type="transmembrane region" description="Helical" evidence="1">
    <location>
        <begin position="67"/>
        <end position="93"/>
    </location>
</feature>
<evidence type="ECO:0000313" key="2">
    <source>
        <dbReference type="EMBL" id="PRX09779.1"/>
    </source>
</evidence>
<feature type="transmembrane region" description="Helical" evidence="1">
    <location>
        <begin position="186"/>
        <end position="203"/>
    </location>
</feature>
<evidence type="ECO:0000313" key="3">
    <source>
        <dbReference type="Proteomes" id="UP000239415"/>
    </source>
</evidence>
<feature type="transmembrane region" description="Helical" evidence="1">
    <location>
        <begin position="105"/>
        <end position="129"/>
    </location>
</feature>
<protein>
    <recommendedName>
        <fullName evidence="4">DUF4386 family protein</fullName>
    </recommendedName>
</protein>
<accession>A0A2T0JQ94</accession>
<feature type="transmembrane region" description="Helical" evidence="1">
    <location>
        <begin position="28"/>
        <end position="47"/>
    </location>
</feature>
<keyword evidence="1" id="KW-1133">Transmembrane helix</keyword>
<reference evidence="2 3" key="1">
    <citation type="submission" date="2018-03" db="EMBL/GenBank/DDBJ databases">
        <title>Genomic Encyclopedia of Archaeal and Bacterial Type Strains, Phase II (KMG-II): from individual species to whole genera.</title>
        <authorList>
            <person name="Goeker M."/>
        </authorList>
    </citation>
    <scope>NUCLEOTIDE SEQUENCE [LARGE SCALE GENOMIC DNA]</scope>
    <source>
        <strain evidence="2 3">DSM 43146</strain>
    </source>
</reference>
<organism evidence="2 3">
    <name type="scientific">Actinoplanes italicus</name>
    <dbReference type="NCBI Taxonomy" id="113567"/>
    <lineage>
        <taxon>Bacteria</taxon>
        <taxon>Bacillati</taxon>
        <taxon>Actinomycetota</taxon>
        <taxon>Actinomycetes</taxon>
        <taxon>Micromonosporales</taxon>
        <taxon>Micromonosporaceae</taxon>
        <taxon>Actinoplanes</taxon>
    </lineage>
</organism>
<sequence length="230" mass="23973">MPTLLNDTNAHPAYATASSSRARRAARAGLWALPAYGLLLGLSTWTHQPGIDDFDAYARYITTDVFLISHLGASIFGAALAVLGAFAVTVFLANGRAARTAITGLVLTTITNVFLASTFGSATFVQPGIGRAHLAGTPGMPALNADTAYGPAFFIVALTATSFLIVSAIVLGTAIARSDRRLRWHGIAYAVLLPAFAVTGFALQAAQPWTGFALAAATTALAVRLPRLNR</sequence>
<keyword evidence="1" id="KW-0472">Membrane</keyword>
<comment type="caution">
    <text evidence="2">The sequence shown here is derived from an EMBL/GenBank/DDBJ whole genome shotgun (WGS) entry which is preliminary data.</text>
</comment>
<dbReference type="OrthoDB" id="5193373at2"/>
<proteinExistence type="predicted"/>
<dbReference type="EMBL" id="PVMZ01000035">
    <property type="protein sequence ID" value="PRX09779.1"/>
    <property type="molecule type" value="Genomic_DNA"/>
</dbReference>
<keyword evidence="1" id="KW-0812">Transmembrane</keyword>